<evidence type="ECO:0000313" key="3">
    <source>
        <dbReference type="EMBL" id="CAF1018251.1"/>
    </source>
</evidence>
<keyword evidence="4" id="KW-1185">Reference proteome</keyword>
<protein>
    <submittedName>
        <fullName evidence="2">Uncharacterized protein</fullName>
    </submittedName>
</protein>
<dbReference type="Proteomes" id="UP000663828">
    <property type="component" value="Unassembled WGS sequence"/>
</dbReference>
<organism evidence="2 4">
    <name type="scientific">Adineta ricciae</name>
    <name type="common">Rotifer</name>
    <dbReference type="NCBI Taxonomy" id="249248"/>
    <lineage>
        <taxon>Eukaryota</taxon>
        <taxon>Metazoa</taxon>
        <taxon>Spiralia</taxon>
        <taxon>Gnathifera</taxon>
        <taxon>Rotifera</taxon>
        <taxon>Eurotatoria</taxon>
        <taxon>Bdelloidea</taxon>
        <taxon>Adinetida</taxon>
        <taxon>Adinetidae</taxon>
        <taxon>Adineta</taxon>
    </lineage>
</organism>
<gene>
    <name evidence="3" type="ORF">EDS130_LOCUS15749</name>
    <name evidence="2" type="ORF">XAT740_LOCUS5023</name>
</gene>
<dbReference type="OrthoDB" id="9979797at2759"/>
<dbReference type="Proteomes" id="UP000663852">
    <property type="component" value="Unassembled WGS sequence"/>
</dbReference>
<feature type="signal peptide" evidence="1">
    <location>
        <begin position="1"/>
        <end position="25"/>
    </location>
</feature>
<accession>A0A813VTM4</accession>
<feature type="chain" id="PRO_5035683144" evidence="1">
    <location>
        <begin position="26"/>
        <end position="77"/>
    </location>
</feature>
<dbReference type="EMBL" id="CAJNOJ010000067">
    <property type="protein sequence ID" value="CAF1018251.1"/>
    <property type="molecule type" value="Genomic_DNA"/>
</dbReference>
<evidence type="ECO:0000313" key="4">
    <source>
        <dbReference type="Proteomes" id="UP000663828"/>
    </source>
</evidence>
<sequence>MANNRLFVCLIMLFMIFLVIEQSAGIYLDCQAHCLWTSRREWNVDNLRICREGCELMKLLEKIDLQEGKYRRYRLYS</sequence>
<dbReference type="AlphaFoldDB" id="A0A813VTM4"/>
<keyword evidence="1" id="KW-0732">Signal</keyword>
<reference evidence="2" key="1">
    <citation type="submission" date="2021-02" db="EMBL/GenBank/DDBJ databases">
        <authorList>
            <person name="Nowell W R."/>
        </authorList>
    </citation>
    <scope>NUCLEOTIDE SEQUENCE</scope>
</reference>
<dbReference type="EMBL" id="CAJNOR010000212">
    <property type="protein sequence ID" value="CAF0842041.1"/>
    <property type="molecule type" value="Genomic_DNA"/>
</dbReference>
<name>A0A813VTM4_ADIRI</name>
<comment type="caution">
    <text evidence="2">The sequence shown here is derived from an EMBL/GenBank/DDBJ whole genome shotgun (WGS) entry which is preliminary data.</text>
</comment>
<proteinExistence type="predicted"/>
<evidence type="ECO:0000256" key="1">
    <source>
        <dbReference type="SAM" id="SignalP"/>
    </source>
</evidence>
<evidence type="ECO:0000313" key="2">
    <source>
        <dbReference type="EMBL" id="CAF0842041.1"/>
    </source>
</evidence>